<evidence type="ECO:0000256" key="1">
    <source>
        <dbReference type="SAM" id="Phobius"/>
    </source>
</evidence>
<evidence type="ECO:0000313" key="2">
    <source>
        <dbReference type="EMBL" id="MBU9720169.1"/>
    </source>
</evidence>
<protein>
    <submittedName>
        <fullName evidence="2">Uncharacterized protein</fullName>
    </submittedName>
</protein>
<name>A0ABS6JNM9_9BACI</name>
<accession>A0ABS6JNM9</accession>
<gene>
    <name evidence="2" type="ORF">KS407_01765</name>
</gene>
<sequence>MQKTNEEEKYNRIRKETINKTYKGCFIGFLAAACALLVLISIPIVIWGMKVYEELNEETVLLVSESPNATNTIEIVEKGYVGGETDSKVIIKSKSNSIERRVLNEGDRLESSNVIVEWINEQEAYITLSGKKQEPEIIEFKEAELKTPFKVLE</sequence>
<comment type="caution">
    <text evidence="2">The sequence shown here is derived from an EMBL/GenBank/DDBJ whole genome shotgun (WGS) entry which is preliminary data.</text>
</comment>
<dbReference type="Proteomes" id="UP000790580">
    <property type="component" value="Unassembled WGS sequence"/>
</dbReference>
<keyword evidence="1" id="KW-1133">Transmembrane helix</keyword>
<feature type="transmembrane region" description="Helical" evidence="1">
    <location>
        <begin position="21"/>
        <end position="49"/>
    </location>
</feature>
<organism evidence="2 3">
    <name type="scientific">Evansella alkalicola</name>
    <dbReference type="NCBI Taxonomy" id="745819"/>
    <lineage>
        <taxon>Bacteria</taxon>
        <taxon>Bacillati</taxon>
        <taxon>Bacillota</taxon>
        <taxon>Bacilli</taxon>
        <taxon>Bacillales</taxon>
        <taxon>Bacillaceae</taxon>
        <taxon>Evansella</taxon>
    </lineage>
</organism>
<keyword evidence="1" id="KW-0812">Transmembrane</keyword>
<keyword evidence="3" id="KW-1185">Reference proteome</keyword>
<dbReference type="PROSITE" id="PS51257">
    <property type="entry name" value="PROKAR_LIPOPROTEIN"/>
    <property type="match status" value="1"/>
</dbReference>
<evidence type="ECO:0000313" key="3">
    <source>
        <dbReference type="Proteomes" id="UP000790580"/>
    </source>
</evidence>
<keyword evidence="1" id="KW-0472">Membrane</keyword>
<dbReference type="RefSeq" id="WP_088073168.1">
    <property type="nucleotide sequence ID" value="NZ_JAHQCR010000014.1"/>
</dbReference>
<reference evidence="2 3" key="1">
    <citation type="submission" date="2021-06" db="EMBL/GenBank/DDBJ databases">
        <title>Bacillus sp. RD4P76, an endophyte from a halophyte.</title>
        <authorList>
            <person name="Sun J.-Q."/>
        </authorList>
    </citation>
    <scope>NUCLEOTIDE SEQUENCE [LARGE SCALE GENOMIC DNA]</scope>
    <source>
        <strain evidence="2 3">JCM 17098</strain>
    </source>
</reference>
<proteinExistence type="predicted"/>
<dbReference type="EMBL" id="JAHQCR010000014">
    <property type="protein sequence ID" value="MBU9720169.1"/>
    <property type="molecule type" value="Genomic_DNA"/>
</dbReference>